<dbReference type="OrthoDB" id="1879366at2759"/>
<keyword evidence="3" id="KW-1185">Reference proteome</keyword>
<protein>
    <submittedName>
        <fullName evidence="2">Amidase</fullName>
    </submittedName>
</protein>
<dbReference type="AlphaFoldDB" id="A0A194VFL7"/>
<dbReference type="PANTHER" id="PTHR11895">
    <property type="entry name" value="TRANSAMIDASE"/>
    <property type="match status" value="1"/>
</dbReference>
<dbReference type="GO" id="GO:0003824">
    <property type="term" value="F:catalytic activity"/>
    <property type="evidence" value="ECO:0007669"/>
    <property type="project" value="InterPro"/>
</dbReference>
<reference evidence="3" key="1">
    <citation type="submission" date="2014-12" db="EMBL/GenBank/DDBJ databases">
        <title>Genome Sequence of Valsa Canker Pathogens Uncovers a Specific Adaption of Colonization on Woody Bark.</title>
        <authorList>
            <person name="Yin Z."/>
            <person name="Liu H."/>
            <person name="Gao X."/>
            <person name="Li Z."/>
            <person name="Song N."/>
            <person name="Ke X."/>
            <person name="Dai Q."/>
            <person name="Wu Y."/>
            <person name="Sun Y."/>
            <person name="Xu J.-R."/>
            <person name="Kang Z.K."/>
            <person name="Wang L."/>
            <person name="Huang L."/>
        </authorList>
    </citation>
    <scope>NUCLEOTIDE SEQUENCE [LARGE SCALE GENOMIC DNA]</scope>
    <source>
        <strain evidence="3">SXYL134</strain>
    </source>
</reference>
<dbReference type="STRING" id="694573.A0A194VFL7"/>
<dbReference type="EMBL" id="KN714826">
    <property type="protein sequence ID" value="KUI62683.1"/>
    <property type="molecule type" value="Genomic_DNA"/>
</dbReference>
<proteinExistence type="predicted"/>
<dbReference type="SUPFAM" id="SSF75304">
    <property type="entry name" value="Amidase signature (AS) enzymes"/>
    <property type="match status" value="1"/>
</dbReference>
<accession>A0A194VFL7</accession>
<dbReference type="Pfam" id="PF01425">
    <property type="entry name" value="Amidase"/>
    <property type="match status" value="1"/>
</dbReference>
<gene>
    <name evidence="2" type="ORF">VP1G_09782</name>
</gene>
<dbReference type="InterPro" id="IPR036928">
    <property type="entry name" value="AS_sf"/>
</dbReference>
<evidence type="ECO:0000259" key="1">
    <source>
        <dbReference type="Pfam" id="PF01425"/>
    </source>
</evidence>
<name>A0A194VFL7_CYTMA</name>
<evidence type="ECO:0000313" key="3">
    <source>
        <dbReference type="Proteomes" id="UP000078576"/>
    </source>
</evidence>
<sequence length="558" mass="59239">MSPTQVSAVEITDLASRAGLKLEDGHAESYSAMTSAFEDLIASLGDDKLLLPKPDLSKYPRTDIYIPDPKDSDGGGWATRATIKATSPKSNLLKGKTIAIKDNTAVAGVRCTNGTTMVDWTPEYDATVVTRILDAGAVILGKSACENCCLEGTSKSSCTGRVHNPYADYYSAGGSSSGSGRLVATGSVDMAMGGDQGGSIRIPATCCGIVGLKPTWGLVPYTGILSLDANIDHTGPMARNVPDCATLLEAIAGADGWDDRQPGFGLEVGSPKTLFVDAVQDIISKDSSTALSGFKVGILKEGFEVPDQDPNVVASVKAAAEKFSQLGATVKEISVPSHHTAHVIWTCGLPIAGGRQAIFGDIDGRKQLAMTDRGALITPKRLSQREFDAMGPGCRNLYIRWLYCEEKYGPALQGRVGNLVKGLTDEYDKALKDVDFFVMPTVSTPPPNLGQESTEEDPLQGNALTPSIIHNTCPFDCKLPSRRGLWWCPITYSVASAMLTATATGHPALSLPCGFVPAQDSAEVKLPTAIMLVGRRYDDVTVLKAAAAWENAFDWKKL</sequence>
<dbReference type="PANTHER" id="PTHR11895:SF170">
    <property type="entry name" value="AMIDASE"/>
    <property type="match status" value="1"/>
</dbReference>
<dbReference type="Proteomes" id="UP000078576">
    <property type="component" value="Unassembled WGS sequence"/>
</dbReference>
<dbReference type="Gene3D" id="3.90.1300.10">
    <property type="entry name" value="Amidase signature (AS) domain"/>
    <property type="match status" value="1"/>
</dbReference>
<evidence type="ECO:0000313" key="2">
    <source>
        <dbReference type="EMBL" id="KUI62683.1"/>
    </source>
</evidence>
<dbReference type="InterPro" id="IPR000120">
    <property type="entry name" value="Amidase"/>
</dbReference>
<feature type="domain" description="Amidase" evidence="1">
    <location>
        <begin position="84"/>
        <end position="460"/>
    </location>
</feature>
<organism evidence="2 3">
    <name type="scientific">Cytospora mali</name>
    <name type="common">Apple Valsa canker fungus</name>
    <name type="synonym">Valsa mali</name>
    <dbReference type="NCBI Taxonomy" id="578113"/>
    <lineage>
        <taxon>Eukaryota</taxon>
        <taxon>Fungi</taxon>
        <taxon>Dikarya</taxon>
        <taxon>Ascomycota</taxon>
        <taxon>Pezizomycotina</taxon>
        <taxon>Sordariomycetes</taxon>
        <taxon>Sordariomycetidae</taxon>
        <taxon>Diaporthales</taxon>
        <taxon>Cytosporaceae</taxon>
        <taxon>Cytospora</taxon>
    </lineage>
</organism>
<dbReference type="InterPro" id="IPR023631">
    <property type="entry name" value="Amidase_dom"/>
</dbReference>